<sequence length="123" mass="13692">MGPSKTRRKSNGSGIDKKPNVALVRESFECAKKVLELDSDEVIKKISTVEKSNISLIVDYNKVYEKLQDVESSANNLKELNSQIELLNKNLLAAENSVTNLEELVQEVNGWSQAIEKAVDESI</sequence>
<comment type="similarity">
    <text evidence="1">Belongs to the BLOC1S2 family.</text>
</comment>
<dbReference type="Proteomes" id="UP000094565">
    <property type="component" value="Chromosome 3"/>
</dbReference>
<keyword evidence="4" id="KW-1185">Reference proteome</keyword>
<accession>A0A1B2JGV9</accession>
<dbReference type="OrthoDB" id="244061at2759"/>
<dbReference type="AlphaFoldDB" id="A0A1B2JGV9"/>
<keyword evidence="2" id="KW-0175">Coiled coil</keyword>
<organism evidence="3 4">
    <name type="scientific">Komagataella pastoris</name>
    <name type="common">Yeast</name>
    <name type="synonym">Pichia pastoris</name>
    <dbReference type="NCBI Taxonomy" id="4922"/>
    <lineage>
        <taxon>Eukaryota</taxon>
        <taxon>Fungi</taxon>
        <taxon>Dikarya</taxon>
        <taxon>Ascomycota</taxon>
        <taxon>Saccharomycotina</taxon>
        <taxon>Pichiomycetes</taxon>
        <taxon>Pichiales</taxon>
        <taxon>Pichiaceae</taxon>
        <taxon>Komagataella</taxon>
    </lineage>
</organism>
<proteinExistence type="inferred from homology"/>
<evidence type="ECO:0000313" key="3">
    <source>
        <dbReference type="EMBL" id="ANZ77121.1"/>
    </source>
</evidence>
<feature type="coiled-coil region" evidence="2">
    <location>
        <begin position="60"/>
        <end position="121"/>
    </location>
</feature>
<reference evidence="3 4" key="1">
    <citation type="submission" date="2016-02" db="EMBL/GenBank/DDBJ databases">
        <title>Comparative genomic and transcriptomic foundation for Pichia pastoris.</title>
        <authorList>
            <person name="Love K.R."/>
            <person name="Shah K.A."/>
            <person name="Whittaker C.A."/>
            <person name="Wu J."/>
            <person name="Bartlett M.C."/>
            <person name="Ma D."/>
            <person name="Leeson R.L."/>
            <person name="Priest M."/>
            <person name="Young S.K."/>
            <person name="Love J.C."/>
        </authorList>
    </citation>
    <scope>NUCLEOTIDE SEQUENCE [LARGE SCALE GENOMIC DNA]</scope>
    <source>
        <strain evidence="3 4">ATCC 28485</strain>
    </source>
</reference>
<gene>
    <name evidence="3" type="ORF">ATY40_BA7504124</name>
</gene>
<dbReference type="InterPro" id="IPR019269">
    <property type="entry name" value="BLOC1_su2"/>
</dbReference>
<evidence type="ECO:0000313" key="4">
    <source>
        <dbReference type="Proteomes" id="UP000094565"/>
    </source>
</evidence>
<evidence type="ECO:0000256" key="2">
    <source>
        <dbReference type="SAM" id="Coils"/>
    </source>
</evidence>
<name>A0A1B2JGV9_PICPA</name>
<evidence type="ECO:0000256" key="1">
    <source>
        <dbReference type="ARBA" id="ARBA00008468"/>
    </source>
</evidence>
<dbReference type="EMBL" id="CP014586">
    <property type="protein sequence ID" value="ANZ77121.1"/>
    <property type="molecule type" value="Genomic_DNA"/>
</dbReference>
<protein>
    <submittedName>
        <fullName evidence="3">BA75_04124T0</fullName>
    </submittedName>
</protein>
<dbReference type="Pfam" id="PF10046">
    <property type="entry name" value="BLOC1_2"/>
    <property type="match status" value="1"/>
</dbReference>